<proteinExistence type="inferred from homology"/>
<feature type="region of interest" description="Disordered" evidence="13">
    <location>
        <begin position="883"/>
        <end position="923"/>
    </location>
</feature>
<dbReference type="Pfam" id="PF00271">
    <property type="entry name" value="Helicase_C"/>
    <property type="match status" value="1"/>
</dbReference>
<evidence type="ECO:0000256" key="7">
    <source>
        <dbReference type="ARBA" id="ARBA00022840"/>
    </source>
</evidence>
<evidence type="ECO:0000256" key="5">
    <source>
        <dbReference type="ARBA" id="ARBA00022801"/>
    </source>
</evidence>
<evidence type="ECO:0000256" key="11">
    <source>
        <dbReference type="ARBA" id="ARBA00047984"/>
    </source>
</evidence>
<dbReference type="FunFam" id="3.40.50.300:FF:000313">
    <property type="entry name" value="Pre-mRNA-splicing factor ATP-dependent RNA helicase PRP16"/>
    <property type="match status" value="1"/>
</dbReference>
<dbReference type="InterPro" id="IPR011545">
    <property type="entry name" value="DEAD/DEAH_box_helicase_dom"/>
</dbReference>
<dbReference type="OrthoDB" id="10253254at2759"/>
<reference evidence="16 17" key="1">
    <citation type="submission" date="2015-02" db="EMBL/GenBank/DDBJ databases">
        <title>Draft Genome Sequences of Two Closely-Related Aflatoxigenic Aspergillus Species Obtained from the Cote d'Ivoire.</title>
        <authorList>
            <person name="Moore G.G."/>
            <person name="Beltz S.B."/>
            <person name="Mack B.M."/>
        </authorList>
    </citation>
    <scope>NUCLEOTIDE SEQUENCE [LARGE SCALE GENOMIC DNA]</scope>
    <source>
        <strain evidence="16 17">SRRC1468</strain>
    </source>
</reference>
<dbReference type="SMART" id="SM00490">
    <property type="entry name" value="HELICc"/>
    <property type="match status" value="1"/>
</dbReference>
<feature type="region of interest" description="Disordered" evidence="13">
    <location>
        <begin position="101"/>
        <end position="124"/>
    </location>
</feature>
<evidence type="ECO:0000259" key="14">
    <source>
        <dbReference type="PROSITE" id="PS51192"/>
    </source>
</evidence>
<keyword evidence="17" id="KW-1185">Reference proteome</keyword>
<dbReference type="InterPro" id="IPR002464">
    <property type="entry name" value="DNA/RNA_helicase_DEAH_CS"/>
</dbReference>
<protein>
    <recommendedName>
        <fullName evidence="12">Pre-mRNA-splicing factor ATP-dependent RNA helicase PRP16</fullName>
        <ecNumber evidence="2">3.6.4.13</ecNumber>
    </recommendedName>
</protein>
<dbReference type="InterPro" id="IPR048333">
    <property type="entry name" value="HA2_WH"/>
</dbReference>
<evidence type="ECO:0000256" key="1">
    <source>
        <dbReference type="ARBA" id="ARBA00004123"/>
    </source>
</evidence>
<dbReference type="InterPro" id="IPR007502">
    <property type="entry name" value="Helicase-assoc_dom"/>
</dbReference>
<feature type="compositionally biased region" description="Basic residues" evidence="13">
    <location>
        <begin position="913"/>
        <end position="923"/>
    </location>
</feature>
<comment type="similarity">
    <text evidence="10">Belongs to the DEAD box helicase family. DEAH subfamily. PRP16 sub-subfamily.</text>
</comment>
<dbReference type="SUPFAM" id="SSF52540">
    <property type="entry name" value="P-loop containing nucleoside triphosphate hydrolases"/>
    <property type="match status" value="1"/>
</dbReference>
<comment type="subcellular location">
    <subcellularLocation>
        <location evidence="1">Nucleus</location>
    </subcellularLocation>
</comment>
<dbReference type="STRING" id="308745.A0A0F8V2G8"/>
<gene>
    <name evidence="16" type="ORF">ARAM_002478</name>
</gene>
<dbReference type="InterPro" id="IPR001650">
    <property type="entry name" value="Helicase_C-like"/>
</dbReference>
<evidence type="ECO:0000256" key="4">
    <source>
        <dbReference type="ARBA" id="ARBA00022741"/>
    </source>
</evidence>
<dbReference type="InterPro" id="IPR011709">
    <property type="entry name" value="DEAD-box_helicase_OB_fold"/>
</dbReference>
<dbReference type="PANTHER" id="PTHR18934:SF91">
    <property type="entry name" value="PRE-MRNA-SPLICING FACTOR ATP-DEPENDENT RNA HELICASE PRP16"/>
    <property type="match status" value="1"/>
</dbReference>
<dbReference type="FunFam" id="1.20.120.1080:FF:000018">
    <property type="entry name" value="Pre-mRNA-splicing factor ATP-dependent RNA helicase prp16"/>
    <property type="match status" value="1"/>
</dbReference>
<comment type="catalytic activity">
    <reaction evidence="11">
        <text>ATP + H2O = ADP + phosphate + H(+)</text>
        <dbReference type="Rhea" id="RHEA:13065"/>
        <dbReference type="ChEBI" id="CHEBI:15377"/>
        <dbReference type="ChEBI" id="CHEBI:15378"/>
        <dbReference type="ChEBI" id="CHEBI:30616"/>
        <dbReference type="ChEBI" id="CHEBI:43474"/>
        <dbReference type="ChEBI" id="CHEBI:456216"/>
        <dbReference type="EC" id="3.6.4.13"/>
    </reaction>
</comment>
<sequence length="923" mass="103686">MASNEPPAKRLKSSNLPAPLRDAKRKDIDNWETNRMLTSGVAQRRDFDGDFMPEDDEGTRIHLLVHDLRPPFLDGRTIFTKQLEPISAVRDPQSDMAVFSRKGSRVVRERRQQRERQKQAQEATTMAGTALGNLMGIKEDEGDSAVAMPVEDVYKSGNKFAQHMKKKDEGGQNSFSKSKTLREQREYLPAFAVREDLLRVIRDNQVIVVVGETGSGKTTQLTQFLYEDGYGKYGMIGCTQPRRVAAMSVAKRVSEEMEVELGDLVGYAIRFEDCTSPKTVIKYMTDGVLLRESLVQTDLDKYSCIIMDEAHERALNTDVLMGLLKKILARRRDLKLIVTSATMNSERFSRFFGGAPEFIIPGRTFPVDVHFSRTPCEDYVDSAVKQVLAIHVSQGPGDILVFMTGQEDIESTCELVDERLKLLNDPPKLSILPIYSQMPAEQQAKIFERAAPGVRKVIVATNIAETSLTVDGIMYVVDAGYSKLKVYNPRMGMDTLQITPISQANANQRSGRAGRTGPGKAYRLYTEVAYKNEMYLQTIPEIQRTSLSNTVLLLKSLGVKDLLDFDFMDPPPQETISTSLFELWSLGALDNLGDLTHLGRRMTPFPMDPPLAKLIITAAEQYGCSEEMLTIVSMLSVPSVFYRPKERQEESDAAREKFFVPESDHLTLLHVYTQWKTNGYSDSWCTKHFLHAKALRRAKEVRDQLHDIMVVQKMPLVSCGTDWDEIRKCICSGFYHQAARVKGIGEFINLRTSVSMALHPTSALYGLGYVPEYVVYHELILTSKEYMSTVTAVDPHWLAELGGVFYSVKEKGYSHRERRVTEHEFNRRMEIEAQIAADRERAAVEKQREKERTEFSRRKNEVEVGSSVVRRPAPAAKRIGGVMASSGLGTGQRNAPGAGAGAGRGGSVVKKPQIMRKPGRRAF</sequence>
<feature type="domain" description="Helicase C-terminal" evidence="15">
    <location>
        <begin position="383"/>
        <end position="558"/>
    </location>
</feature>
<feature type="compositionally biased region" description="Basic and acidic residues" evidence="13">
    <location>
        <begin position="106"/>
        <end position="119"/>
    </location>
</feature>
<dbReference type="EMBL" id="JZBS01002820">
    <property type="protein sequence ID" value="KKK17181.1"/>
    <property type="molecule type" value="Genomic_DNA"/>
</dbReference>
<dbReference type="GO" id="GO:0005524">
    <property type="term" value="F:ATP binding"/>
    <property type="evidence" value="ECO:0007669"/>
    <property type="project" value="UniProtKB-KW"/>
</dbReference>
<dbReference type="InterPro" id="IPR027417">
    <property type="entry name" value="P-loop_NTPase"/>
</dbReference>
<evidence type="ECO:0000256" key="8">
    <source>
        <dbReference type="ARBA" id="ARBA00023187"/>
    </source>
</evidence>
<dbReference type="GO" id="GO:0000398">
    <property type="term" value="P:mRNA splicing, via spliceosome"/>
    <property type="evidence" value="ECO:0007669"/>
    <property type="project" value="UniProtKB-ARBA"/>
</dbReference>
<evidence type="ECO:0000256" key="9">
    <source>
        <dbReference type="ARBA" id="ARBA00023242"/>
    </source>
</evidence>
<dbReference type="Pfam" id="PF00270">
    <property type="entry name" value="DEAD"/>
    <property type="match status" value="1"/>
</dbReference>
<dbReference type="PROSITE" id="PS51192">
    <property type="entry name" value="HELICASE_ATP_BIND_1"/>
    <property type="match status" value="1"/>
</dbReference>
<dbReference type="CDD" id="cd18791">
    <property type="entry name" value="SF2_C_RHA"/>
    <property type="match status" value="1"/>
</dbReference>
<dbReference type="Gene3D" id="3.40.50.300">
    <property type="entry name" value="P-loop containing nucleotide triphosphate hydrolases"/>
    <property type="match status" value="2"/>
</dbReference>
<comment type="caution">
    <text evidence="16">The sequence shown here is derived from an EMBL/GenBank/DDBJ whole genome shotgun (WGS) entry which is preliminary data.</text>
</comment>
<keyword evidence="5" id="KW-0378">Hydrolase</keyword>
<dbReference type="Proteomes" id="UP000034291">
    <property type="component" value="Unassembled WGS sequence"/>
</dbReference>
<dbReference type="Pfam" id="PF07717">
    <property type="entry name" value="OB_NTP_bind"/>
    <property type="match status" value="1"/>
</dbReference>
<dbReference type="EC" id="3.6.4.13" evidence="2"/>
<evidence type="ECO:0000256" key="3">
    <source>
        <dbReference type="ARBA" id="ARBA00022664"/>
    </source>
</evidence>
<keyword evidence="9" id="KW-0539">Nucleus</keyword>
<evidence type="ECO:0000313" key="16">
    <source>
        <dbReference type="EMBL" id="KKK17181.1"/>
    </source>
</evidence>
<dbReference type="GO" id="GO:0005681">
    <property type="term" value="C:spliceosomal complex"/>
    <property type="evidence" value="ECO:0007669"/>
    <property type="project" value="UniProtKB-ARBA"/>
</dbReference>
<feature type="region of interest" description="Disordered" evidence="13">
    <location>
        <begin position="1"/>
        <end position="27"/>
    </location>
</feature>
<dbReference type="GO" id="GO:0016787">
    <property type="term" value="F:hydrolase activity"/>
    <property type="evidence" value="ECO:0007669"/>
    <property type="project" value="UniProtKB-KW"/>
</dbReference>
<evidence type="ECO:0000256" key="2">
    <source>
        <dbReference type="ARBA" id="ARBA00012552"/>
    </source>
</evidence>
<accession>A0A0F8V2G8</accession>
<dbReference type="GO" id="GO:0003723">
    <property type="term" value="F:RNA binding"/>
    <property type="evidence" value="ECO:0007669"/>
    <property type="project" value="TreeGrafter"/>
</dbReference>
<feature type="domain" description="Helicase ATP-binding" evidence="14">
    <location>
        <begin position="198"/>
        <end position="361"/>
    </location>
</feature>
<dbReference type="PROSITE" id="PS00690">
    <property type="entry name" value="DEAH_ATP_HELICASE"/>
    <property type="match status" value="1"/>
</dbReference>
<evidence type="ECO:0000256" key="12">
    <source>
        <dbReference type="ARBA" id="ARBA00070009"/>
    </source>
</evidence>
<dbReference type="PANTHER" id="PTHR18934">
    <property type="entry name" value="ATP-DEPENDENT RNA HELICASE"/>
    <property type="match status" value="1"/>
</dbReference>
<dbReference type="FunFam" id="3.40.50.300:FF:000007">
    <property type="entry name" value="Pre-mRNA-splicing factor ATP-dependent RNA helicase"/>
    <property type="match status" value="1"/>
</dbReference>
<dbReference type="Pfam" id="PF21010">
    <property type="entry name" value="HA2_C"/>
    <property type="match status" value="1"/>
</dbReference>
<keyword evidence="6" id="KW-0347">Helicase</keyword>
<dbReference type="Gene3D" id="1.20.120.1080">
    <property type="match status" value="1"/>
</dbReference>
<keyword evidence="3" id="KW-0507">mRNA processing</keyword>
<evidence type="ECO:0000256" key="13">
    <source>
        <dbReference type="SAM" id="MobiDB-lite"/>
    </source>
</evidence>
<dbReference type="SMART" id="SM00847">
    <property type="entry name" value="HA2"/>
    <property type="match status" value="1"/>
</dbReference>
<dbReference type="AlphaFoldDB" id="A0A0F8V2G8"/>
<keyword evidence="8" id="KW-0508">mRNA splicing</keyword>
<dbReference type="GO" id="GO:0034458">
    <property type="term" value="F:3'-5' RNA helicase activity"/>
    <property type="evidence" value="ECO:0007669"/>
    <property type="project" value="TreeGrafter"/>
</dbReference>
<dbReference type="SMART" id="SM00487">
    <property type="entry name" value="DEXDc"/>
    <property type="match status" value="1"/>
</dbReference>
<evidence type="ECO:0000256" key="10">
    <source>
        <dbReference type="ARBA" id="ARBA00038040"/>
    </source>
</evidence>
<name>A0A0F8V2G8_9EURO</name>
<dbReference type="PROSITE" id="PS51194">
    <property type="entry name" value="HELICASE_CTER"/>
    <property type="match status" value="1"/>
</dbReference>
<evidence type="ECO:0000313" key="17">
    <source>
        <dbReference type="Proteomes" id="UP000034291"/>
    </source>
</evidence>
<dbReference type="Pfam" id="PF04408">
    <property type="entry name" value="WHD_HA2"/>
    <property type="match status" value="1"/>
</dbReference>
<evidence type="ECO:0000256" key="6">
    <source>
        <dbReference type="ARBA" id="ARBA00022806"/>
    </source>
</evidence>
<dbReference type="InterPro" id="IPR014001">
    <property type="entry name" value="Helicase_ATP-bd"/>
</dbReference>
<keyword evidence="7" id="KW-0067">ATP-binding</keyword>
<keyword evidence="4" id="KW-0547">Nucleotide-binding</keyword>
<evidence type="ECO:0000259" key="15">
    <source>
        <dbReference type="PROSITE" id="PS51194"/>
    </source>
</evidence>
<organism evidence="16 17">
    <name type="scientific">Aspergillus rambellii</name>
    <dbReference type="NCBI Taxonomy" id="308745"/>
    <lineage>
        <taxon>Eukaryota</taxon>
        <taxon>Fungi</taxon>
        <taxon>Dikarya</taxon>
        <taxon>Ascomycota</taxon>
        <taxon>Pezizomycotina</taxon>
        <taxon>Eurotiomycetes</taxon>
        <taxon>Eurotiomycetidae</taxon>
        <taxon>Eurotiales</taxon>
        <taxon>Aspergillaceae</taxon>
        <taxon>Aspergillus</taxon>
        <taxon>Aspergillus subgen. Nidulantes</taxon>
    </lineage>
</organism>